<dbReference type="AlphaFoldDB" id="A0A5K1HGT7"/>
<evidence type="ECO:0000256" key="2">
    <source>
        <dbReference type="ARBA" id="ARBA00022614"/>
    </source>
</evidence>
<proteinExistence type="predicted"/>
<dbReference type="PANTHER" id="PTHR45973:SF9">
    <property type="entry name" value="LEUCINE-RICH REPEAT-CONTAINING PROTEIN 46"/>
    <property type="match status" value="1"/>
</dbReference>
<accession>A0A5K1HGT7</accession>
<protein>
    <recommendedName>
        <fullName evidence="7">U2A'/phosphoprotein 32 family A C-terminal domain-containing protein</fullName>
    </recommendedName>
</protein>
<evidence type="ECO:0000256" key="5">
    <source>
        <dbReference type="ARBA" id="ARBA00023273"/>
    </source>
</evidence>
<sequence>MPKSKFVQFQLEENSTNTITDDMLKENCKIMQSKTLDSADWKLSIESVSLTHMKLASMAGLELLHNLRHVNLSNNEISEISAIDHCKLLEELNLEKNCISRIQKLEGLVYLKKMELGKNRITRI</sequence>
<evidence type="ECO:0000256" key="4">
    <source>
        <dbReference type="ARBA" id="ARBA00023069"/>
    </source>
</evidence>
<dbReference type="InterPro" id="IPR050576">
    <property type="entry name" value="Cilia_flagella_integrity"/>
</dbReference>
<dbReference type="PROSITE" id="PS51450">
    <property type="entry name" value="LRR"/>
    <property type="match status" value="2"/>
</dbReference>
<dbReference type="SUPFAM" id="SSF52058">
    <property type="entry name" value="L domain-like"/>
    <property type="match status" value="1"/>
</dbReference>
<dbReference type="Gene3D" id="3.80.10.10">
    <property type="entry name" value="Ribonuclease Inhibitor"/>
    <property type="match status" value="1"/>
</dbReference>
<name>A0A5K1HGT7_9MAGN</name>
<evidence type="ECO:0000256" key="1">
    <source>
        <dbReference type="ARBA" id="ARBA00004138"/>
    </source>
</evidence>
<keyword evidence="5" id="KW-0966">Cell projection</keyword>
<gene>
    <name evidence="6" type="ORF">NYM_LOCUS29633</name>
</gene>
<keyword evidence="4" id="KW-0969">Cilium</keyword>
<keyword evidence="3" id="KW-0677">Repeat</keyword>
<dbReference type="PANTHER" id="PTHR45973">
    <property type="entry name" value="PROTEIN PHOSPHATASE 1 REGULATORY SUBUNIT SDS22-RELATED"/>
    <property type="match status" value="1"/>
</dbReference>
<evidence type="ECO:0000313" key="6">
    <source>
        <dbReference type="EMBL" id="VVW86882.1"/>
    </source>
</evidence>
<evidence type="ECO:0000256" key="3">
    <source>
        <dbReference type="ARBA" id="ARBA00022737"/>
    </source>
</evidence>
<dbReference type="InterPro" id="IPR001611">
    <property type="entry name" value="Leu-rich_rpt"/>
</dbReference>
<comment type="subcellular location">
    <subcellularLocation>
        <location evidence="1">Cell projection</location>
        <location evidence="1">Cilium</location>
    </subcellularLocation>
</comment>
<evidence type="ECO:0008006" key="7">
    <source>
        <dbReference type="Google" id="ProtNLM"/>
    </source>
</evidence>
<reference evidence="6" key="1">
    <citation type="submission" date="2019-09" db="EMBL/GenBank/DDBJ databases">
        <authorList>
            <person name="Zhang L."/>
        </authorList>
    </citation>
    <scope>NUCLEOTIDE SEQUENCE</scope>
</reference>
<dbReference type="InterPro" id="IPR032675">
    <property type="entry name" value="LRR_dom_sf"/>
</dbReference>
<keyword evidence="2" id="KW-0433">Leucine-rich repeat</keyword>
<organism evidence="6">
    <name type="scientific">Nymphaea colorata</name>
    <name type="common">pocket water lily</name>
    <dbReference type="NCBI Taxonomy" id="210225"/>
    <lineage>
        <taxon>Eukaryota</taxon>
        <taxon>Viridiplantae</taxon>
        <taxon>Streptophyta</taxon>
        <taxon>Embryophyta</taxon>
        <taxon>Tracheophyta</taxon>
        <taxon>Spermatophyta</taxon>
        <taxon>Magnoliopsida</taxon>
        <taxon>Nymphaeales</taxon>
        <taxon>Nymphaeaceae</taxon>
        <taxon>Nymphaea</taxon>
    </lineage>
</organism>
<dbReference type="Pfam" id="PF12799">
    <property type="entry name" value="LRR_4"/>
    <property type="match status" value="1"/>
</dbReference>
<dbReference type="InterPro" id="IPR025875">
    <property type="entry name" value="Leu-rich_rpt_4"/>
</dbReference>
<dbReference type="EMBL" id="LR722031">
    <property type="protein sequence ID" value="VVW86882.1"/>
    <property type="molecule type" value="Genomic_DNA"/>
</dbReference>